<feature type="domain" description="GGDEF" evidence="5">
    <location>
        <begin position="441"/>
        <end position="572"/>
    </location>
</feature>
<evidence type="ECO:0000313" key="6">
    <source>
        <dbReference type="EMBL" id="HEC05469.1"/>
    </source>
</evidence>
<dbReference type="NCBIfam" id="TIGR00254">
    <property type="entry name" value="GGDEF"/>
    <property type="match status" value="1"/>
</dbReference>
<dbReference type="PANTHER" id="PTHR45138:SF9">
    <property type="entry name" value="DIGUANYLATE CYCLASE DGCM-RELATED"/>
    <property type="match status" value="1"/>
</dbReference>
<proteinExistence type="predicted"/>
<sequence>MRRLLPYLYFFLLLLTTQGAYSQTLEQLLAGLDPIDTIPTQQLEKLLQDIGPLENQATPAQQTAIDLLRLRHLAILGDFNGSLKLVDKIDGSSADPKYRIRAYITAITIHHVQGNFTKAFDLLNQAQQLLPWTDNKTIKYLVLSSATDLYIDAGDLKKALQYAKQALAAAEQTNSPMNVCTAHDELSTIYYKLDMLDQAMQTDTDMIQQCNAIPAPLFVASGHLGLGMTLQKKNRHEEALRQLHTALGMFRTVKYKIGIGYCLLYTAKSHIAMQEFKLAQQKLDEVIPLLESLEQWNSLKDAYAYQVELSEKSGNHQEALTWFKKRFLAEKRILDRTQALQIAKLQVEYEFKNKEQHIDLLQKENELLALQRQSTLLHSWLLILGLAVLALATALLWRKARRESSHFRHLSQTDPLTGLYNHAYCYSLAEEEFHRCMRRKQPFVVVVADIDWFKRVNDTYGHAAGDKVLQAIAGVLQKHLGKVGIAGRTGGEEFTCFLPETDLETAIAIVRNCRNDIRPVIDFGKKIEVTLSYGLAVSHGEYKALDILVREADEALYEAKNQGRNQIITHNDVNIRKKA</sequence>
<dbReference type="SUPFAM" id="SSF55073">
    <property type="entry name" value="Nucleotide cyclase"/>
    <property type="match status" value="1"/>
</dbReference>
<dbReference type="Proteomes" id="UP000886339">
    <property type="component" value="Unassembled WGS sequence"/>
</dbReference>
<name>A0A831RTB0_9GAMM</name>
<dbReference type="Gene3D" id="1.25.40.10">
    <property type="entry name" value="Tetratricopeptide repeat domain"/>
    <property type="match status" value="2"/>
</dbReference>
<gene>
    <name evidence="6" type="ORF">ENJ12_01335</name>
</gene>
<dbReference type="FunFam" id="3.30.70.270:FF:000001">
    <property type="entry name" value="Diguanylate cyclase domain protein"/>
    <property type="match status" value="1"/>
</dbReference>
<feature type="transmembrane region" description="Helical" evidence="4">
    <location>
        <begin position="377"/>
        <end position="397"/>
    </location>
</feature>
<reference evidence="6" key="1">
    <citation type="journal article" date="2020" name="mSystems">
        <title>Genome- and Community-Level Interaction Insights into Carbon Utilization and Element Cycling Functions of Hydrothermarchaeota in Hydrothermal Sediment.</title>
        <authorList>
            <person name="Zhou Z."/>
            <person name="Liu Y."/>
            <person name="Xu W."/>
            <person name="Pan J."/>
            <person name="Luo Z.H."/>
            <person name="Li M."/>
        </authorList>
    </citation>
    <scope>NUCLEOTIDE SEQUENCE [LARGE SCALE GENOMIC DNA]</scope>
    <source>
        <strain evidence="6">HyVt-458</strain>
    </source>
</reference>
<dbReference type="SMART" id="SM00267">
    <property type="entry name" value="GGDEF"/>
    <property type="match status" value="1"/>
</dbReference>
<dbReference type="AlphaFoldDB" id="A0A831RTB0"/>
<dbReference type="InterPro" id="IPR029787">
    <property type="entry name" value="Nucleotide_cyclase"/>
</dbReference>
<protein>
    <recommendedName>
        <fullName evidence="2">diguanylate cyclase</fullName>
        <ecNumber evidence="2">2.7.7.65</ecNumber>
    </recommendedName>
</protein>
<dbReference type="InterPro" id="IPR000160">
    <property type="entry name" value="GGDEF_dom"/>
</dbReference>
<evidence type="ECO:0000256" key="3">
    <source>
        <dbReference type="ARBA" id="ARBA00034247"/>
    </source>
</evidence>
<dbReference type="Gene3D" id="3.30.70.270">
    <property type="match status" value="1"/>
</dbReference>
<keyword evidence="4" id="KW-1133">Transmembrane helix</keyword>
<evidence type="ECO:0000256" key="2">
    <source>
        <dbReference type="ARBA" id="ARBA00012528"/>
    </source>
</evidence>
<keyword evidence="4" id="KW-0812">Transmembrane</keyword>
<dbReference type="EMBL" id="DRLF01000052">
    <property type="protein sequence ID" value="HEC05469.1"/>
    <property type="molecule type" value="Genomic_DNA"/>
</dbReference>
<evidence type="ECO:0000256" key="1">
    <source>
        <dbReference type="ARBA" id="ARBA00001946"/>
    </source>
</evidence>
<dbReference type="PROSITE" id="PS50887">
    <property type="entry name" value="GGDEF"/>
    <property type="match status" value="1"/>
</dbReference>
<dbReference type="SMART" id="SM00028">
    <property type="entry name" value="TPR"/>
    <property type="match status" value="3"/>
</dbReference>
<dbReference type="InterPro" id="IPR011990">
    <property type="entry name" value="TPR-like_helical_dom_sf"/>
</dbReference>
<comment type="cofactor">
    <cofactor evidence="1">
        <name>Mg(2+)</name>
        <dbReference type="ChEBI" id="CHEBI:18420"/>
    </cofactor>
</comment>
<dbReference type="Pfam" id="PF00990">
    <property type="entry name" value="GGDEF"/>
    <property type="match status" value="1"/>
</dbReference>
<comment type="caution">
    <text evidence="6">The sequence shown here is derived from an EMBL/GenBank/DDBJ whole genome shotgun (WGS) entry which is preliminary data.</text>
</comment>
<comment type="catalytic activity">
    <reaction evidence="3">
        <text>2 GTP = 3',3'-c-di-GMP + 2 diphosphate</text>
        <dbReference type="Rhea" id="RHEA:24898"/>
        <dbReference type="ChEBI" id="CHEBI:33019"/>
        <dbReference type="ChEBI" id="CHEBI:37565"/>
        <dbReference type="ChEBI" id="CHEBI:58805"/>
        <dbReference type="EC" id="2.7.7.65"/>
    </reaction>
</comment>
<accession>A0A831RTB0</accession>
<keyword evidence="4" id="KW-0472">Membrane</keyword>
<dbReference type="EC" id="2.7.7.65" evidence="2"/>
<dbReference type="InterPro" id="IPR019734">
    <property type="entry name" value="TPR_rpt"/>
</dbReference>
<dbReference type="GO" id="GO:0052621">
    <property type="term" value="F:diguanylate cyclase activity"/>
    <property type="evidence" value="ECO:0007669"/>
    <property type="project" value="UniProtKB-EC"/>
</dbReference>
<dbReference type="CDD" id="cd01949">
    <property type="entry name" value="GGDEF"/>
    <property type="match status" value="1"/>
</dbReference>
<dbReference type="SUPFAM" id="SSF48452">
    <property type="entry name" value="TPR-like"/>
    <property type="match status" value="1"/>
</dbReference>
<evidence type="ECO:0000256" key="4">
    <source>
        <dbReference type="SAM" id="Phobius"/>
    </source>
</evidence>
<dbReference type="InterPro" id="IPR043128">
    <property type="entry name" value="Rev_trsase/Diguanyl_cyclase"/>
</dbReference>
<dbReference type="InterPro" id="IPR050469">
    <property type="entry name" value="Diguanylate_Cyclase"/>
</dbReference>
<organism evidence="6">
    <name type="scientific">Thiolapillus brandeum</name>
    <dbReference type="NCBI Taxonomy" id="1076588"/>
    <lineage>
        <taxon>Bacteria</taxon>
        <taxon>Pseudomonadati</taxon>
        <taxon>Pseudomonadota</taxon>
        <taxon>Gammaproteobacteria</taxon>
        <taxon>Chromatiales</taxon>
        <taxon>Sedimenticolaceae</taxon>
        <taxon>Thiolapillus</taxon>
    </lineage>
</organism>
<dbReference type="PANTHER" id="PTHR45138">
    <property type="entry name" value="REGULATORY COMPONENTS OF SENSORY TRANSDUCTION SYSTEM"/>
    <property type="match status" value="1"/>
</dbReference>
<evidence type="ECO:0000259" key="5">
    <source>
        <dbReference type="PROSITE" id="PS50887"/>
    </source>
</evidence>